<dbReference type="Pfam" id="PF10636">
    <property type="entry name" value="hemP"/>
    <property type="match status" value="1"/>
</dbReference>
<evidence type="ECO:0008006" key="4">
    <source>
        <dbReference type="Google" id="ProtNLM"/>
    </source>
</evidence>
<dbReference type="InterPro" id="IPR019600">
    <property type="entry name" value="Hemin_uptake_protein_HemP"/>
</dbReference>
<proteinExistence type="predicted"/>
<dbReference type="Proteomes" id="UP000059074">
    <property type="component" value="Unassembled WGS sequence"/>
</dbReference>
<dbReference type="STRING" id="121290.APY04_2381"/>
<organism evidence="2 3">
    <name type="scientific">Hyphomicrobium sulfonivorans</name>
    <dbReference type="NCBI Taxonomy" id="121290"/>
    <lineage>
        <taxon>Bacteria</taxon>
        <taxon>Pseudomonadati</taxon>
        <taxon>Pseudomonadota</taxon>
        <taxon>Alphaproteobacteria</taxon>
        <taxon>Hyphomicrobiales</taxon>
        <taxon>Hyphomicrobiaceae</taxon>
        <taxon>Hyphomicrobium</taxon>
    </lineage>
</organism>
<evidence type="ECO:0000256" key="1">
    <source>
        <dbReference type="SAM" id="MobiDB-lite"/>
    </source>
</evidence>
<dbReference type="OrthoDB" id="7870498at2"/>
<protein>
    <recommendedName>
        <fullName evidence="4">Hemin uptake protein</fullName>
    </recommendedName>
</protein>
<name>A0A109BCR5_HYPSL</name>
<dbReference type="PATRIC" id="fig|121290.4.peg.285"/>
<accession>A0A109BCR5</accession>
<dbReference type="RefSeq" id="WP_068462736.1">
    <property type="nucleotide sequence ID" value="NZ_LMTR01000073.1"/>
</dbReference>
<evidence type="ECO:0000313" key="2">
    <source>
        <dbReference type="EMBL" id="KWT66185.1"/>
    </source>
</evidence>
<dbReference type="AlphaFoldDB" id="A0A109BCR5"/>
<dbReference type="EMBL" id="LMTR01000073">
    <property type="protein sequence ID" value="KWT66185.1"/>
    <property type="molecule type" value="Genomic_DNA"/>
</dbReference>
<dbReference type="Gene3D" id="2.10.70.10">
    <property type="entry name" value="Complement Module, domain 1"/>
    <property type="match status" value="1"/>
</dbReference>
<evidence type="ECO:0000313" key="3">
    <source>
        <dbReference type="Proteomes" id="UP000059074"/>
    </source>
</evidence>
<feature type="region of interest" description="Disordered" evidence="1">
    <location>
        <begin position="1"/>
        <end position="21"/>
    </location>
</feature>
<gene>
    <name evidence="2" type="ORF">APY04_2381</name>
</gene>
<reference evidence="2 3" key="1">
    <citation type="submission" date="2015-10" db="EMBL/GenBank/DDBJ databases">
        <title>Transcriptomic analysis of a linuron degrading triple-species bacterial consortium.</title>
        <authorList>
            <person name="Albers P."/>
        </authorList>
    </citation>
    <scope>NUCLEOTIDE SEQUENCE [LARGE SCALE GENOMIC DNA]</scope>
    <source>
        <strain evidence="2 3">WDL6</strain>
    </source>
</reference>
<sequence>MKAAAKEETSPDAAIEHVTGSKGEHKVRVAVTDILKGGREAILEHDGMDYRLRITANGKLILTK</sequence>
<keyword evidence="3" id="KW-1185">Reference proteome</keyword>
<comment type="caution">
    <text evidence="2">The sequence shown here is derived from an EMBL/GenBank/DDBJ whole genome shotgun (WGS) entry which is preliminary data.</text>
</comment>